<feature type="compositionally biased region" description="Pro residues" evidence="1">
    <location>
        <begin position="180"/>
        <end position="193"/>
    </location>
</feature>
<sequence>MDASVRRCFLEVHVDGCEEPRLLQLDPAVKFHNVLDRFEDAGDLYWGEQRIDPDTTPAALGMRCGVDEAHALWFVTAAPQPVPRAASHYRASAAANAQGHVRRGASSLPAYSTEGAAGAPPAAALYSRPRLLSPALPAPGAAAAFSTPTRRPSPAPRPNARAAPAVVDDRVRRHRLFAAPAPPPLPPPPPPHTTAPTRRNAPILMDPELLVDGLGAAVGSPQPRGSPSRGAWRADSQAAAAAEAIRHVVVRLPSVAAAATEPSVEQLAMDLHDKQMHRLYQQRRLYLTHDPRL</sequence>
<reference evidence="2 3" key="1">
    <citation type="journal article" date="2021" name="MBio">
        <title>A New Model Trypanosomatid, Novymonas esmeraldas: Genomic Perception of Its 'Candidatus Pandoraea novymonadis' Endosymbiont.</title>
        <authorList>
            <person name="Zakharova A."/>
            <person name="Saura A."/>
            <person name="Butenko A."/>
            <person name="Podesvova L."/>
            <person name="Warmusova S."/>
            <person name="Kostygov A.Y."/>
            <person name="Nenarokova A."/>
            <person name="Lukes J."/>
            <person name="Opperdoes F.R."/>
            <person name="Yurchenko V."/>
        </authorList>
    </citation>
    <scope>NUCLEOTIDE SEQUENCE [LARGE SCALE GENOMIC DNA]</scope>
    <source>
        <strain evidence="2 3">E262AT.01</strain>
    </source>
</reference>
<protein>
    <submittedName>
        <fullName evidence="2">Uncharacterized protein</fullName>
    </submittedName>
</protein>
<evidence type="ECO:0000313" key="2">
    <source>
        <dbReference type="EMBL" id="KAK7199744.1"/>
    </source>
</evidence>
<dbReference type="Proteomes" id="UP001430356">
    <property type="component" value="Unassembled WGS sequence"/>
</dbReference>
<accession>A0AAW0F2A3</accession>
<evidence type="ECO:0000313" key="3">
    <source>
        <dbReference type="Proteomes" id="UP001430356"/>
    </source>
</evidence>
<name>A0AAW0F2A3_9TRYP</name>
<gene>
    <name evidence="2" type="ORF">NESM_000020500</name>
</gene>
<proteinExistence type="predicted"/>
<feature type="region of interest" description="Disordered" evidence="1">
    <location>
        <begin position="178"/>
        <end position="198"/>
    </location>
</feature>
<feature type="region of interest" description="Disordered" evidence="1">
    <location>
        <begin position="139"/>
        <end position="164"/>
    </location>
</feature>
<evidence type="ECO:0000256" key="1">
    <source>
        <dbReference type="SAM" id="MobiDB-lite"/>
    </source>
</evidence>
<organism evidence="2 3">
    <name type="scientific">Novymonas esmeraldas</name>
    <dbReference type="NCBI Taxonomy" id="1808958"/>
    <lineage>
        <taxon>Eukaryota</taxon>
        <taxon>Discoba</taxon>
        <taxon>Euglenozoa</taxon>
        <taxon>Kinetoplastea</taxon>
        <taxon>Metakinetoplastina</taxon>
        <taxon>Trypanosomatida</taxon>
        <taxon>Trypanosomatidae</taxon>
        <taxon>Novymonas</taxon>
    </lineage>
</organism>
<dbReference type="AlphaFoldDB" id="A0AAW0F2A3"/>
<keyword evidence="3" id="KW-1185">Reference proteome</keyword>
<comment type="caution">
    <text evidence="2">The sequence shown here is derived from an EMBL/GenBank/DDBJ whole genome shotgun (WGS) entry which is preliminary data.</text>
</comment>
<dbReference type="EMBL" id="JAECZO010000001">
    <property type="protein sequence ID" value="KAK7199744.1"/>
    <property type="molecule type" value="Genomic_DNA"/>
</dbReference>